<evidence type="ECO:0000313" key="3">
    <source>
        <dbReference type="Proteomes" id="UP000295601"/>
    </source>
</evidence>
<dbReference type="EMBL" id="SNYA01000001">
    <property type="protein sequence ID" value="TDP95864.1"/>
    <property type="molecule type" value="Genomic_DNA"/>
</dbReference>
<comment type="caution">
    <text evidence="2">The sequence shown here is derived from an EMBL/GenBank/DDBJ whole genome shotgun (WGS) entry which is preliminary data.</text>
</comment>
<dbReference type="OrthoDB" id="193829at2"/>
<dbReference type="RefSeq" id="WP_133615658.1">
    <property type="nucleotide sequence ID" value="NZ_SNYA01000001.1"/>
</dbReference>
<name>A0A4R6S8X3_9MICO</name>
<protein>
    <submittedName>
        <fullName evidence="2">Tetratricopeptide repeat protein</fullName>
    </submittedName>
</protein>
<dbReference type="Gene3D" id="1.25.40.10">
    <property type="entry name" value="Tetratricopeptide repeat domain"/>
    <property type="match status" value="1"/>
</dbReference>
<accession>A0A4R6S8X3</accession>
<keyword evidence="3" id="KW-1185">Reference proteome</keyword>
<feature type="domain" description="Tetratrico peptide repeat group 5" evidence="1">
    <location>
        <begin position="44"/>
        <end position="156"/>
    </location>
</feature>
<gene>
    <name evidence="2" type="ORF">EDF62_0558</name>
</gene>
<organism evidence="2 3">
    <name type="scientific">Leucobacter luti</name>
    <dbReference type="NCBI Taxonomy" id="340320"/>
    <lineage>
        <taxon>Bacteria</taxon>
        <taxon>Bacillati</taxon>
        <taxon>Actinomycetota</taxon>
        <taxon>Actinomycetes</taxon>
        <taxon>Micrococcales</taxon>
        <taxon>Microbacteriaceae</taxon>
        <taxon>Leucobacter</taxon>
    </lineage>
</organism>
<dbReference type="SUPFAM" id="SSF48452">
    <property type="entry name" value="TPR-like"/>
    <property type="match status" value="1"/>
</dbReference>
<proteinExistence type="predicted"/>
<dbReference type="InterPro" id="IPR011990">
    <property type="entry name" value="TPR-like_helical_dom_sf"/>
</dbReference>
<dbReference type="AlphaFoldDB" id="A0A4R6S8X3"/>
<dbReference type="Pfam" id="PF12688">
    <property type="entry name" value="TPR_5"/>
    <property type="match status" value="1"/>
</dbReference>
<dbReference type="Proteomes" id="UP000295601">
    <property type="component" value="Unassembled WGS sequence"/>
</dbReference>
<dbReference type="InterPro" id="IPR041656">
    <property type="entry name" value="TPR_5"/>
</dbReference>
<reference evidence="2 3" key="1">
    <citation type="submission" date="2019-03" db="EMBL/GenBank/DDBJ databases">
        <title>Genomic analyses of the natural microbiome of Caenorhabditis elegans.</title>
        <authorList>
            <person name="Samuel B."/>
        </authorList>
    </citation>
    <scope>NUCLEOTIDE SEQUENCE [LARGE SCALE GENOMIC DNA]</scope>
    <source>
        <strain evidence="2 3">JUb18</strain>
    </source>
</reference>
<evidence type="ECO:0000259" key="1">
    <source>
        <dbReference type="Pfam" id="PF12688"/>
    </source>
</evidence>
<evidence type="ECO:0000313" key="2">
    <source>
        <dbReference type="EMBL" id="TDP95864.1"/>
    </source>
</evidence>
<sequence>MPSESWQARVDAVWADSAASPEVVLARIEALVGELDDADPRGPFELGGAHDSAGHEELAVAHYERAIELGLAGTARAELTVQLASTLRVLGRYDEAIALLRASDPDPALGAAPEAFLALALHSAGRYDEALAVSLDALIPQLPRYQRSLRGYAAELKAAAESAPRAARPGAV</sequence>